<protein>
    <submittedName>
        <fullName evidence="2">Uncharacterized protein</fullName>
    </submittedName>
</protein>
<comment type="caution">
    <text evidence="2">The sequence shown here is derived from an EMBL/GenBank/DDBJ whole genome shotgun (WGS) entry which is preliminary data.</text>
</comment>
<evidence type="ECO:0000256" key="1">
    <source>
        <dbReference type="SAM" id="MobiDB-lite"/>
    </source>
</evidence>
<sequence>MFRHTPHSVKLRLPSASLAVSQAKRAPQYAAYVPEKRIVYAPWRAVGAVMHGDAIPGARLTSRELVLGQARAGMCPSADERLSFQPAWGGRSRDENEMGKATLENGCLPAQWLHAKRALVHGCTQLTLRRRQLESPMNKMFLKGRPGCDGESERLLPSQLDGPGSIPSGIAPPDSRMRESCQAMQLVGGFSRGSPVSPVLAFRRCCILTSIPPHRLYTPAKWRHWTTRRRKTARQCAPGNRLPGSSENSKPFATCAVANHTKGPVPRASCSQSESGHVNGKEIATPPFSLCGYILCERAASLPLRYCHCRPKAAVFLLYFSPLPEDKEDRLQHSVHVTDIDQPVARVDSSSSTTVDDSDKDPNIELSSLESDYFDDVSSDEERVKNVASSSAPNTAQPDIIAEASTQRLGDSIGLESGVGFSIQPSLTKASSAPMSNTLIDISHGWKRLWNGEGGG</sequence>
<gene>
    <name evidence="2" type="ORF">PR048_026995</name>
</gene>
<reference evidence="2 3" key="1">
    <citation type="submission" date="2023-02" db="EMBL/GenBank/DDBJ databases">
        <title>LHISI_Scaffold_Assembly.</title>
        <authorList>
            <person name="Stuart O.P."/>
            <person name="Cleave R."/>
            <person name="Magrath M.J.L."/>
            <person name="Mikheyev A.S."/>
        </authorList>
    </citation>
    <scope>NUCLEOTIDE SEQUENCE [LARGE SCALE GENOMIC DNA]</scope>
    <source>
        <strain evidence="2">Daus_M_001</strain>
        <tissue evidence="2">Leg muscle</tissue>
    </source>
</reference>
<dbReference type="EMBL" id="JARBHB010000011">
    <property type="protein sequence ID" value="KAJ8873361.1"/>
    <property type="molecule type" value="Genomic_DNA"/>
</dbReference>
<accession>A0ABQ9GMV6</accession>
<keyword evidence="3" id="KW-1185">Reference proteome</keyword>
<evidence type="ECO:0000313" key="3">
    <source>
        <dbReference type="Proteomes" id="UP001159363"/>
    </source>
</evidence>
<feature type="region of interest" description="Disordered" evidence="1">
    <location>
        <begin position="345"/>
        <end position="365"/>
    </location>
</feature>
<name>A0ABQ9GMV6_9NEOP</name>
<dbReference type="Proteomes" id="UP001159363">
    <property type="component" value="Chromosome 10"/>
</dbReference>
<organism evidence="2 3">
    <name type="scientific">Dryococelus australis</name>
    <dbReference type="NCBI Taxonomy" id="614101"/>
    <lineage>
        <taxon>Eukaryota</taxon>
        <taxon>Metazoa</taxon>
        <taxon>Ecdysozoa</taxon>
        <taxon>Arthropoda</taxon>
        <taxon>Hexapoda</taxon>
        <taxon>Insecta</taxon>
        <taxon>Pterygota</taxon>
        <taxon>Neoptera</taxon>
        <taxon>Polyneoptera</taxon>
        <taxon>Phasmatodea</taxon>
        <taxon>Verophasmatodea</taxon>
        <taxon>Anareolatae</taxon>
        <taxon>Phasmatidae</taxon>
        <taxon>Eurycanthinae</taxon>
        <taxon>Dryococelus</taxon>
    </lineage>
</organism>
<evidence type="ECO:0000313" key="2">
    <source>
        <dbReference type="EMBL" id="KAJ8873361.1"/>
    </source>
</evidence>
<proteinExistence type="predicted"/>